<feature type="domain" description="YDG" evidence="4">
    <location>
        <begin position="258"/>
        <end position="409"/>
    </location>
</feature>
<evidence type="ECO:0000256" key="1">
    <source>
        <dbReference type="ARBA" id="ARBA00023242"/>
    </source>
</evidence>
<evidence type="ECO:0000313" key="6">
    <source>
        <dbReference type="Proteomes" id="UP000070121"/>
    </source>
</evidence>
<dbReference type="InterPro" id="IPR015947">
    <property type="entry name" value="PUA-like_sf"/>
</dbReference>
<dbReference type="Proteomes" id="UP000070121">
    <property type="component" value="Unassembled WGS sequence"/>
</dbReference>
<evidence type="ECO:0000313" key="5">
    <source>
        <dbReference type="EMBL" id="KXH52661.1"/>
    </source>
</evidence>
<evidence type="ECO:0000256" key="2">
    <source>
        <dbReference type="PROSITE-ProRule" id="PRU00358"/>
    </source>
</evidence>
<name>A0A135TX15_9PEZI</name>
<dbReference type="InterPro" id="IPR045134">
    <property type="entry name" value="UHRF1/2-like"/>
</dbReference>
<dbReference type="PANTHER" id="PTHR14140:SF27">
    <property type="entry name" value="OS04G0289800 PROTEIN"/>
    <property type="match status" value="1"/>
</dbReference>
<dbReference type="Gene3D" id="2.30.280.10">
    <property type="entry name" value="SRA-YDG"/>
    <property type="match status" value="1"/>
</dbReference>
<dbReference type="STRING" id="1209931.A0A135TX15"/>
<evidence type="ECO:0000259" key="4">
    <source>
        <dbReference type="PROSITE" id="PS51015"/>
    </source>
</evidence>
<sequence>MTSQAPTNNCFCSTPTKAFISKYQAAFTLLNMSLSLGSGSGGLVGGGGGVGSGLPPTPPGYGDVAAYSRAFERKVGSLLSLAARPANTTATVEVGSFRRFLGGFLSFLEEARSRFPDQLPGELYDQRYMIKRLLVTMATIPPEGAAGRRFRFFSPPTRTRARDLIEWLTSVVDQPLPPPQPTIPAMPPPPVPASSTASRPTANSSQRNRQADDVKPVPANHPIWGVNRMMHGIAQRKRGKIRVFNPAYIEFRRPAKILGHNGWEVGQWVPGQLNAMYLGGHGESNAGISYTKDEHGNIGPAASIIMAEKYGAMDVDQGETITYCGTNSMETTRDTPADGTQLVRGNRALMVSKEQKTPVRVFRKAKKGSQNSTYAPKVGLRYDGLYYVTGYSKATNDKGGIYHKFTLQRGFPQTPLEDLRNIPSKQQRRDYAKINDGY</sequence>
<dbReference type="AlphaFoldDB" id="A0A135TX15"/>
<accession>A0A135TX15</accession>
<dbReference type="OrthoDB" id="2270193at2759"/>
<gene>
    <name evidence="5" type="ORF">CSAL01_13089</name>
</gene>
<dbReference type="PROSITE" id="PS51015">
    <property type="entry name" value="YDG"/>
    <property type="match status" value="1"/>
</dbReference>
<keyword evidence="6" id="KW-1185">Reference proteome</keyword>
<dbReference type="InterPro" id="IPR036987">
    <property type="entry name" value="SRA-YDG_sf"/>
</dbReference>
<dbReference type="GO" id="GO:0061630">
    <property type="term" value="F:ubiquitin protein ligase activity"/>
    <property type="evidence" value="ECO:0007669"/>
    <property type="project" value="TreeGrafter"/>
</dbReference>
<keyword evidence="1 2" id="KW-0539">Nucleus</keyword>
<feature type="region of interest" description="Disordered" evidence="3">
    <location>
        <begin position="176"/>
        <end position="219"/>
    </location>
</feature>
<reference evidence="5 6" key="1">
    <citation type="submission" date="2014-02" db="EMBL/GenBank/DDBJ databases">
        <title>The genome sequence of Colletotrichum salicis CBS 607.94.</title>
        <authorList>
            <person name="Baroncelli R."/>
            <person name="Thon M.R."/>
        </authorList>
    </citation>
    <scope>NUCLEOTIDE SEQUENCE [LARGE SCALE GENOMIC DNA]</scope>
    <source>
        <strain evidence="5 6">CBS 607.94</strain>
    </source>
</reference>
<dbReference type="PANTHER" id="PTHR14140">
    <property type="entry name" value="E3 UBIQUITIN-PROTEIN LIGASE UHRF-RELATED"/>
    <property type="match status" value="1"/>
</dbReference>
<comment type="caution">
    <text evidence="5">The sequence shown here is derived from an EMBL/GenBank/DDBJ whole genome shotgun (WGS) entry which is preliminary data.</text>
</comment>
<dbReference type="EMBL" id="JFFI01001858">
    <property type="protein sequence ID" value="KXH52661.1"/>
    <property type="molecule type" value="Genomic_DNA"/>
</dbReference>
<feature type="compositionally biased region" description="Low complexity" evidence="3">
    <location>
        <begin position="193"/>
        <end position="205"/>
    </location>
</feature>
<evidence type="ECO:0000256" key="3">
    <source>
        <dbReference type="SAM" id="MobiDB-lite"/>
    </source>
</evidence>
<dbReference type="SMART" id="SM00466">
    <property type="entry name" value="SRA"/>
    <property type="match status" value="1"/>
</dbReference>
<dbReference type="SUPFAM" id="SSF88697">
    <property type="entry name" value="PUA domain-like"/>
    <property type="match status" value="1"/>
</dbReference>
<dbReference type="GO" id="GO:0005634">
    <property type="term" value="C:nucleus"/>
    <property type="evidence" value="ECO:0007669"/>
    <property type="project" value="UniProtKB-SubCell"/>
</dbReference>
<dbReference type="Pfam" id="PF02182">
    <property type="entry name" value="SAD_SRA"/>
    <property type="match status" value="1"/>
</dbReference>
<protein>
    <recommendedName>
        <fullName evidence="4">YDG domain-containing protein</fullName>
    </recommendedName>
</protein>
<comment type="subcellular location">
    <subcellularLocation>
        <location evidence="2">Nucleus</location>
    </subcellularLocation>
</comment>
<proteinExistence type="predicted"/>
<feature type="compositionally biased region" description="Pro residues" evidence="3">
    <location>
        <begin position="176"/>
        <end position="192"/>
    </location>
</feature>
<dbReference type="InterPro" id="IPR003105">
    <property type="entry name" value="SRA_YDG"/>
</dbReference>
<dbReference type="GO" id="GO:0044027">
    <property type="term" value="P:negative regulation of gene expression via chromosomal CpG island methylation"/>
    <property type="evidence" value="ECO:0007669"/>
    <property type="project" value="TreeGrafter"/>
</dbReference>
<dbReference type="GO" id="GO:0016567">
    <property type="term" value="P:protein ubiquitination"/>
    <property type="evidence" value="ECO:0007669"/>
    <property type="project" value="TreeGrafter"/>
</dbReference>
<organism evidence="5 6">
    <name type="scientific">Colletotrichum salicis</name>
    <dbReference type="NCBI Taxonomy" id="1209931"/>
    <lineage>
        <taxon>Eukaryota</taxon>
        <taxon>Fungi</taxon>
        <taxon>Dikarya</taxon>
        <taxon>Ascomycota</taxon>
        <taxon>Pezizomycotina</taxon>
        <taxon>Sordariomycetes</taxon>
        <taxon>Hypocreomycetidae</taxon>
        <taxon>Glomerellales</taxon>
        <taxon>Glomerellaceae</taxon>
        <taxon>Colletotrichum</taxon>
        <taxon>Colletotrichum acutatum species complex</taxon>
    </lineage>
</organism>